<dbReference type="InterPro" id="IPR025271">
    <property type="entry name" value="CCDC28"/>
</dbReference>
<dbReference type="Proteomes" id="UP000887574">
    <property type="component" value="Unplaced"/>
</dbReference>
<reference evidence="3" key="1">
    <citation type="submission" date="2022-11" db="UniProtKB">
        <authorList>
            <consortium name="WormBaseParasite"/>
        </authorList>
    </citation>
    <scope>IDENTIFICATION</scope>
</reference>
<dbReference type="AlphaFoldDB" id="A0A915ERG7"/>
<protein>
    <submittedName>
        <fullName evidence="3">Uncharacterized protein</fullName>
    </submittedName>
</protein>
<evidence type="ECO:0000256" key="1">
    <source>
        <dbReference type="SAM" id="MobiDB-lite"/>
    </source>
</evidence>
<proteinExistence type="predicted"/>
<dbReference type="WBParaSite" id="jg8708.1">
    <property type="protein sequence ID" value="jg8708.1"/>
    <property type="gene ID" value="jg8708"/>
</dbReference>
<feature type="region of interest" description="Disordered" evidence="1">
    <location>
        <begin position="97"/>
        <end position="135"/>
    </location>
</feature>
<evidence type="ECO:0000313" key="2">
    <source>
        <dbReference type="Proteomes" id="UP000887574"/>
    </source>
</evidence>
<organism evidence="2 3">
    <name type="scientific">Ditylenchus dipsaci</name>
    <dbReference type="NCBI Taxonomy" id="166011"/>
    <lineage>
        <taxon>Eukaryota</taxon>
        <taxon>Metazoa</taxon>
        <taxon>Ecdysozoa</taxon>
        <taxon>Nematoda</taxon>
        <taxon>Chromadorea</taxon>
        <taxon>Rhabditida</taxon>
        <taxon>Tylenchina</taxon>
        <taxon>Tylenchomorpha</taxon>
        <taxon>Sphaerularioidea</taxon>
        <taxon>Anguinidae</taxon>
        <taxon>Anguininae</taxon>
        <taxon>Ditylenchus</taxon>
    </lineage>
</organism>
<keyword evidence="2" id="KW-1185">Reference proteome</keyword>
<name>A0A915ERG7_9BILA</name>
<accession>A0A915ERG7</accession>
<sequence length="382" mass="42765">MKSRQCRVDFQELNKYSVNFFYFKCRSATLAAPKKFKSSYGVEWKKEDSTIDSNTDLVSITVTTAINSNDVGKTESATVAKTEKSVDSAKRKLTAITQSPITENLERSYQPSPQPLSSTSLSNITDGKDPKKSHHSAFMNLFSGKSKQQPPNSLENLTVKVVPKSQKDANPATTPGCSSTTSSSMGFLQKLPFHYLHSNSKHEKVAIANVEMGTSGLSPMSQDQVASTTTSQVHPLCPVKELESPIIARHILQDSSPITGSEETWYPASEQTVNKQDILKMEAKATILERDAIQKALDELLTEFRSGRMKALSDKELEEMRAMHYQQLQLSALHMEVYKQEMDLYDPITRKSNIKGDDLDDQYVEISKQLDHLHDMMDSFHT</sequence>
<dbReference type="Pfam" id="PF13270">
    <property type="entry name" value="CCDC28"/>
    <property type="match status" value="1"/>
</dbReference>
<feature type="compositionally biased region" description="Low complexity" evidence="1">
    <location>
        <begin position="108"/>
        <end position="122"/>
    </location>
</feature>
<evidence type="ECO:0000313" key="3">
    <source>
        <dbReference type="WBParaSite" id="jg8708.1"/>
    </source>
</evidence>